<proteinExistence type="predicted"/>
<keyword evidence="3" id="KW-1185">Reference proteome</keyword>
<evidence type="ECO:0000313" key="3">
    <source>
        <dbReference type="Proteomes" id="UP000054097"/>
    </source>
</evidence>
<reference evidence="2 3" key="1">
    <citation type="submission" date="2014-04" db="EMBL/GenBank/DDBJ databases">
        <authorList>
            <consortium name="DOE Joint Genome Institute"/>
            <person name="Kuo A."/>
            <person name="Zuccaro A."/>
            <person name="Kohler A."/>
            <person name="Nagy L.G."/>
            <person name="Floudas D."/>
            <person name="Copeland A."/>
            <person name="Barry K.W."/>
            <person name="Cichocki N."/>
            <person name="Veneault-Fourrey C."/>
            <person name="LaButti K."/>
            <person name="Lindquist E.A."/>
            <person name="Lipzen A."/>
            <person name="Lundell T."/>
            <person name="Morin E."/>
            <person name="Murat C."/>
            <person name="Sun H."/>
            <person name="Tunlid A."/>
            <person name="Henrissat B."/>
            <person name="Grigoriev I.V."/>
            <person name="Hibbett D.S."/>
            <person name="Martin F."/>
            <person name="Nordberg H.P."/>
            <person name="Cantor M.N."/>
            <person name="Hua S.X."/>
        </authorList>
    </citation>
    <scope>NUCLEOTIDE SEQUENCE [LARGE SCALE GENOMIC DNA]</scope>
    <source>
        <strain evidence="2 3">MAFF 305830</strain>
    </source>
</reference>
<evidence type="ECO:0008006" key="4">
    <source>
        <dbReference type="Google" id="ProtNLM"/>
    </source>
</evidence>
<evidence type="ECO:0000256" key="1">
    <source>
        <dbReference type="SAM" id="MobiDB-lite"/>
    </source>
</evidence>
<protein>
    <recommendedName>
        <fullName evidence="4">F-box domain-containing protein</fullName>
    </recommendedName>
</protein>
<dbReference type="InterPro" id="IPR032675">
    <property type="entry name" value="LRR_dom_sf"/>
</dbReference>
<gene>
    <name evidence="2" type="ORF">M408DRAFT_223342</name>
</gene>
<dbReference type="EMBL" id="KN824317">
    <property type="protein sequence ID" value="KIM25074.1"/>
    <property type="molecule type" value="Genomic_DNA"/>
</dbReference>
<dbReference type="Gene3D" id="3.80.10.10">
    <property type="entry name" value="Ribonuclease Inhibitor"/>
    <property type="match status" value="1"/>
</dbReference>
<dbReference type="SUPFAM" id="SSF52058">
    <property type="entry name" value="L domain-like"/>
    <property type="match status" value="1"/>
</dbReference>
<dbReference type="Proteomes" id="UP000054097">
    <property type="component" value="Unassembled WGS sequence"/>
</dbReference>
<dbReference type="HOGENOM" id="CLU_647517_0_0_1"/>
<reference evidence="3" key="2">
    <citation type="submission" date="2015-01" db="EMBL/GenBank/DDBJ databases">
        <title>Evolutionary Origins and Diversification of the Mycorrhizal Mutualists.</title>
        <authorList>
            <consortium name="DOE Joint Genome Institute"/>
            <consortium name="Mycorrhizal Genomics Consortium"/>
            <person name="Kohler A."/>
            <person name="Kuo A."/>
            <person name="Nagy L.G."/>
            <person name="Floudas D."/>
            <person name="Copeland A."/>
            <person name="Barry K.W."/>
            <person name="Cichocki N."/>
            <person name="Veneault-Fourrey C."/>
            <person name="LaButti K."/>
            <person name="Lindquist E.A."/>
            <person name="Lipzen A."/>
            <person name="Lundell T."/>
            <person name="Morin E."/>
            <person name="Murat C."/>
            <person name="Riley R."/>
            <person name="Ohm R."/>
            <person name="Sun H."/>
            <person name="Tunlid A."/>
            <person name="Henrissat B."/>
            <person name="Grigoriev I.V."/>
            <person name="Hibbett D.S."/>
            <person name="Martin F."/>
        </authorList>
    </citation>
    <scope>NUCLEOTIDE SEQUENCE [LARGE SCALE GENOMIC DNA]</scope>
    <source>
        <strain evidence="3">MAFF 305830</strain>
    </source>
</reference>
<name>A0A0C3AYL2_SERVB</name>
<accession>A0A0C3AYL2</accession>
<evidence type="ECO:0000313" key="2">
    <source>
        <dbReference type="EMBL" id="KIM25074.1"/>
    </source>
</evidence>
<organism evidence="2 3">
    <name type="scientific">Serendipita vermifera MAFF 305830</name>
    <dbReference type="NCBI Taxonomy" id="933852"/>
    <lineage>
        <taxon>Eukaryota</taxon>
        <taxon>Fungi</taxon>
        <taxon>Dikarya</taxon>
        <taxon>Basidiomycota</taxon>
        <taxon>Agaricomycotina</taxon>
        <taxon>Agaricomycetes</taxon>
        <taxon>Sebacinales</taxon>
        <taxon>Serendipitaceae</taxon>
        <taxon>Serendipita</taxon>
    </lineage>
</organism>
<dbReference type="AlphaFoldDB" id="A0A0C3AYL2"/>
<feature type="region of interest" description="Disordered" evidence="1">
    <location>
        <begin position="1"/>
        <end position="20"/>
    </location>
</feature>
<sequence length="438" mass="50088">MSYSRAARIKQNMDPLPPRSARDVVKNTPIEIWKEVVDALLYDPVVFRCDPYYPGCNFHTALTQWNDWKHLRNLEIQRGILRLVSRSWKSLADSYPQRYFEPIRSRDYGYQVAQTLSARRLHLGMFCSSCGCVWLCSCGVCDECYENLSSESPVESSLLSQLAGSLFNVEILSLPDTELRMGILGTDPTKLSVQLPNLRSLSINGTSYELATAMIAFPNLVFLDLEVEPLSMQHTPGFRATLPSLRTLRLQVWDLGGLSELSKWSMPKLSHLDLAARGDFAPLVFQFVEVQGRNISSLRLQSDYLLALPENFWGQVPQLQYLGTSCLEFLDDEQRRLPKGHPFCTLGILEQEGIMEEARTAVMHYQRRWETIKTIADSHSWKDVPADFLELSREVDAYAHTHTRSPCWRCMAGLYRICAEAGIRYEDRAGTLYEEIWP</sequence>